<dbReference type="Gene3D" id="2.40.50.180">
    <property type="entry name" value="CheA-289, Domain 4"/>
    <property type="match status" value="1"/>
</dbReference>
<evidence type="ECO:0000313" key="2">
    <source>
        <dbReference type="EMBL" id="ADI73294.1"/>
    </source>
</evidence>
<dbReference type="KEGG" id="mev:Metev_0372"/>
<proteinExistence type="predicted"/>
<dbReference type="Pfam" id="PF01584">
    <property type="entry name" value="CheW"/>
    <property type="match status" value="1"/>
</dbReference>
<dbReference type="RefSeq" id="WP_013193862.1">
    <property type="nucleotide sequence ID" value="NC_014253.1"/>
</dbReference>
<dbReference type="InterPro" id="IPR036061">
    <property type="entry name" value="CheW-like_dom_sf"/>
</dbReference>
<dbReference type="GO" id="GO:0007165">
    <property type="term" value="P:signal transduction"/>
    <property type="evidence" value="ECO:0007669"/>
    <property type="project" value="InterPro"/>
</dbReference>
<dbReference type="GO" id="GO:0005829">
    <property type="term" value="C:cytosol"/>
    <property type="evidence" value="ECO:0007669"/>
    <property type="project" value="TreeGrafter"/>
</dbReference>
<dbReference type="PROSITE" id="PS50851">
    <property type="entry name" value="CHEW"/>
    <property type="match status" value="1"/>
</dbReference>
<dbReference type="PANTHER" id="PTHR22617">
    <property type="entry name" value="CHEMOTAXIS SENSOR HISTIDINE KINASE-RELATED"/>
    <property type="match status" value="1"/>
</dbReference>
<sequence length="171" mass="18787">MAQETVETDAYIDGQENESMQLVVFQLGGEEFGVDIMQVQEIIRMHQGTRIPQAPDYVKGVINIRGNIIVVINLEKILELPIKEEDDDNRIIVVEIGGNILGMTVDSVSEVLSIAKSNVEPAPDMITSKINSDFIKGVGKLDDRLLILLDLENVLTIKQLADVSEVSAARG</sequence>
<evidence type="ECO:0000259" key="1">
    <source>
        <dbReference type="PROSITE" id="PS50851"/>
    </source>
</evidence>
<dbReference type="SUPFAM" id="SSF50341">
    <property type="entry name" value="CheW-like"/>
    <property type="match status" value="1"/>
</dbReference>
<dbReference type="GO" id="GO:0006935">
    <property type="term" value="P:chemotaxis"/>
    <property type="evidence" value="ECO:0007669"/>
    <property type="project" value="InterPro"/>
</dbReference>
<dbReference type="OrthoDB" id="115049at2157"/>
<protein>
    <submittedName>
        <fullName evidence="2">CheW protein</fullName>
    </submittedName>
</protein>
<dbReference type="EMBL" id="CP002069">
    <property type="protein sequence ID" value="ADI73294.1"/>
    <property type="molecule type" value="Genomic_DNA"/>
</dbReference>
<dbReference type="SMART" id="SM00260">
    <property type="entry name" value="CheW"/>
    <property type="match status" value="1"/>
</dbReference>
<evidence type="ECO:0000313" key="3">
    <source>
        <dbReference type="Proteomes" id="UP000000391"/>
    </source>
</evidence>
<dbReference type="InterPro" id="IPR002545">
    <property type="entry name" value="CheW-lke_dom"/>
</dbReference>
<dbReference type="AlphaFoldDB" id="D7E6S2"/>
<keyword evidence="3" id="KW-1185">Reference proteome</keyword>
<name>D7E6S2_METEZ</name>
<dbReference type="GeneID" id="9345989"/>
<dbReference type="HOGENOM" id="CLU_048995_3_1_2"/>
<organism evidence="2 3">
    <name type="scientific">Methanohalobium evestigatum (strain ATCC BAA-1072 / DSM 3721 / NBRC 107634 / OCM 161 / Z-7303)</name>
    <dbReference type="NCBI Taxonomy" id="644295"/>
    <lineage>
        <taxon>Archaea</taxon>
        <taxon>Methanobacteriati</taxon>
        <taxon>Methanobacteriota</taxon>
        <taxon>Stenosarchaea group</taxon>
        <taxon>Methanomicrobia</taxon>
        <taxon>Methanosarcinales</taxon>
        <taxon>Methanosarcinaceae</taxon>
        <taxon>Methanohalobium</taxon>
    </lineage>
</organism>
<dbReference type="InterPro" id="IPR039315">
    <property type="entry name" value="CheW"/>
</dbReference>
<dbReference type="Proteomes" id="UP000000391">
    <property type="component" value="Chromosome"/>
</dbReference>
<dbReference type="STRING" id="644295.Metev_0372"/>
<reference evidence="2 3" key="1">
    <citation type="submission" date="2010-06" db="EMBL/GenBank/DDBJ databases">
        <title>Complete sequence chromosome of Methanohalobium evestigatum Z-7303.</title>
        <authorList>
            <consortium name="US DOE Joint Genome Institute"/>
            <person name="Lucas S."/>
            <person name="Copeland A."/>
            <person name="Lapidus A."/>
            <person name="Cheng J.-F."/>
            <person name="Bruce D."/>
            <person name="Goodwin L."/>
            <person name="Pitluck S."/>
            <person name="Saunders E."/>
            <person name="Detter J.C."/>
            <person name="Han C."/>
            <person name="Tapia R."/>
            <person name="Land M."/>
            <person name="Hauser L."/>
            <person name="Kyrpides N."/>
            <person name="Mikhailova N."/>
            <person name="Sieprawska-Lupa M."/>
            <person name="Whitman W.B."/>
            <person name="Anderson I."/>
            <person name="Woyke T."/>
        </authorList>
    </citation>
    <scope>NUCLEOTIDE SEQUENCE [LARGE SCALE GENOMIC DNA]</scope>
    <source>
        <strain evidence="3">ATCC BAA-1072 / DSM 3721 / NBRC 107634 / OCM 161 / Z-7303</strain>
    </source>
</reference>
<dbReference type="Gene3D" id="2.30.30.40">
    <property type="entry name" value="SH3 Domains"/>
    <property type="match status" value="1"/>
</dbReference>
<feature type="domain" description="CheW-like" evidence="1">
    <location>
        <begin position="19"/>
        <end position="160"/>
    </location>
</feature>
<dbReference type="PANTHER" id="PTHR22617:SF23">
    <property type="entry name" value="CHEMOTAXIS PROTEIN CHEW"/>
    <property type="match status" value="1"/>
</dbReference>
<accession>D7E6S2</accession>
<gene>
    <name evidence="2" type="ordered locus">Metev_0372</name>
</gene>